<comment type="similarity">
    <text evidence="2 9">Belongs to the sulfotransferase 2 family.</text>
</comment>
<dbReference type="PANTHER" id="PTHR12137:SF30">
    <property type="entry name" value="CARBOHYDRATE SULFOTRANSFERASE"/>
    <property type="match status" value="1"/>
</dbReference>
<sequence>MSSSSFRFYKVRISSFAKFLSFLMFTLLYVYFTYNAMPARKTAVIRNKNVTWKIIKGFEERGIDLYAMEEEMASRRELLFSTCQKFRIQNQKPKVWEYIIDAHHSLVWCKVHKAASDTWVHYFNILGGYNEGFLRKSKKSPMTLLRAKFPTPTLSQLQSALRSSLSFIIVRDPLERLLSTYLSLIEPKNERYYSKLKKRIKNMPFAESGTKTPPTFMEFVKYVLDNKEDEFWGTTNQFCTPCMINFTVIVKLETLLDDQEYILKRAGLEDILNPTKVRIHYLVHEKGRTRNLLPHYYQQLNFDLLYDLANMYQVDYDMFGYNITKYFMYLTLE</sequence>
<keyword evidence="4 9" id="KW-0812">Transmembrane</keyword>
<dbReference type="GO" id="GO:0008146">
    <property type="term" value="F:sulfotransferase activity"/>
    <property type="evidence" value="ECO:0007669"/>
    <property type="project" value="InterPro"/>
</dbReference>
<evidence type="ECO:0000256" key="7">
    <source>
        <dbReference type="ARBA" id="ARBA00023136"/>
    </source>
</evidence>
<dbReference type="Pfam" id="PF03567">
    <property type="entry name" value="Sulfotransfer_2"/>
    <property type="match status" value="1"/>
</dbReference>
<dbReference type="GO" id="GO:0016051">
    <property type="term" value="P:carbohydrate biosynthetic process"/>
    <property type="evidence" value="ECO:0007669"/>
    <property type="project" value="InterPro"/>
</dbReference>
<dbReference type="InterPro" id="IPR018011">
    <property type="entry name" value="Carb_sulfotrans_8-10"/>
</dbReference>
<comment type="subcellular location">
    <subcellularLocation>
        <location evidence="1 9">Golgi apparatus membrane</location>
        <topology evidence="1 9">Single-pass type II membrane protein</topology>
    </subcellularLocation>
</comment>
<evidence type="ECO:0000256" key="2">
    <source>
        <dbReference type="ARBA" id="ARBA00006339"/>
    </source>
</evidence>
<keyword evidence="11" id="KW-1185">Reference proteome</keyword>
<evidence type="ECO:0000256" key="9">
    <source>
        <dbReference type="RuleBase" id="RU364020"/>
    </source>
</evidence>
<dbReference type="EMBL" id="OV725077">
    <property type="protein sequence ID" value="CAH1392345.1"/>
    <property type="molecule type" value="Genomic_DNA"/>
</dbReference>
<dbReference type="Gene3D" id="3.40.50.300">
    <property type="entry name" value="P-loop containing nucleotide triphosphate hydrolases"/>
    <property type="match status" value="1"/>
</dbReference>
<keyword evidence="3 9" id="KW-0808">Transferase</keyword>
<evidence type="ECO:0000256" key="8">
    <source>
        <dbReference type="ARBA" id="ARBA00023180"/>
    </source>
</evidence>
<protein>
    <recommendedName>
        <fullName evidence="9">Carbohydrate sulfotransferase</fullName>
        <ecNumber evidence="9">2.8.2.-</ecNumber>
    </recommendedName>
</protein>
<evidence type="ECO:0000313" key="10">
    <source>
        <dbReference type="EMBL" id="CAH1392345.1"/>
    </source>
</evidence>
<evidence type="ECO:0000256" key="4">
    <source>
        <dbReference type="ARBA" id="ARBA00022692"/>
    </source>
</evidence>
<keyword evidence="5 9" id="KW-1133">Transmembrane helix</keyword>
<organism evidence="10 11">
    <name type="scientific">Nezara viridula</name>
    <name type="common">Southern green stink bug</name>
    <name type="synonym">Cimex viridulus</name>
    <dbReference type="NCBI Taxonomy" id="85310"/>
    <lineage>
        <taxon>Eukaryota</taxon>
        <taxon>Metazoa</taxon>
        <taxon>Ecdysozoa</taxon>
        <taxon>Arthropoda</taxon>
        <taxon>Hexapoda</taxon>
        <taxon>Insecta</taxon>
        <taxon>Pterygota</taxon>
        <taxon>Neoptera</taxon>
        <taxon>Paraneoptera</taxon>
        <taxon>Hemiptera</taxon>
        <taxon>Heteroptera</taxon>
        <taxon>Panheteroptera</taxon>
        <taxon>Pentatomomorpha</taxon>
        <taxon>Pentatomoidea</taxon>
        <taxon>Pentatomidae</taxon>
        <taxon>Pentatominae</taxon>
        <taxon>Nezara</taxon>
    </lineage>
</organism>
<keyword evidence="6 9" id="KW-0333">Golgi apparatus</keyword>
<dbReference type="PANTHER" id="PTHR12137">
    <property type="entry name" value="CARBOHYDRATE SULFOTRANSFERASE"/>
    <property type="match status" value="1"/>
</dbReference>
<dbReference type="AlphaFoldDB" id="A0A9P0E7M1"/>
<dbReference type="OrthoDB" id="2019940at2759"/>
<accession>A0A9P0E7M1</accession>
<dbReference type="InterPro" id="IPR027417">
    <property type="entry name" value="P-loop_NTPase"/>
</dbReference>
<dbReference type="EC" id="2.8.2.-" evidence="9"/>
<dbReference type="Proteomes" id="UP001152798">
    <property type="component" value="Chromosome 1"/>
</dbReference>
<keyword evidence="9" id="KW-0735">Signal-anchor</keyword>
<dbReference type="InterPro" id="IPR005331">
    <property type="entry name" value="Sulfotransferase"/>
</dbReference>
<proteinExistence type="inferred from homology"/>
<gene>
    <name evidence="10" type="ORF">NEZAVI_LOCUS3187</name>
</gene>
<keyword evidence="9" id="KW-0119">Carbohydrate metabolism</keyword>
<dbReference type="GO" id="GO:0000139">
    <property type="term" value="C:Golgi membrane"/>
    <property type="evidence" value="ECO:0007669"/>
    <property type="project" value="UniProtKB-SubCell"/>
</dbReference>
<keyword evidence="7 9" id="KW-0472">Membrane</keyword>
<evidence type="ECO:0000256" key="1">
    <source>
        <dbReference type="ARBA" id="ARBA00004323"/>
    </source>
</evidence>
<keyword evidence="8 9" id="KW-0325">Glycoprotein</keyword>
<reference evidence="10" key="1">
    <citation type="submission" date="2022-01" db="EMBL/GenBank/DDBJ databases">
        <authorList>
            <person name="King R."/>
        </authorList>
    </citation>
    <scope>NUCLEOTIDE SEQUENCE</scope>
</reference>
<feature type="transmembrane region" description="Helical" evidence="9">
    <location>
        <begin position="12"/>
        <end position="32"/>
    </location>
</feature>
<evidence type="ECO:0000256" key="5">
    <source>
        <dbReference type="ARBA" id="ARBA00022989"/>
    </source>
</evidence>
<evidence type="ECO:0000256" key="6">
    <source>
        <dbReference type="ARBA" id="ARBA00023034"/>
    </source>
</evidence>
<evidence type="ECO:0000256" key="3">
    <source>
        <dbReference type="ARBA" id="ARBA00022679"/>
    </source>
</evidence>
<name>A0A9P0E7M1_NEZVI</name>
<evidence type="ECO:0000313" key="11">
    <source>
        <dbReference type="Proteomes" id="UP001152798"/>
    </source>
</evidence>